<dbReference type="EMBL" id="VRZA01000009">
    <property type="protein sequence ID" value="TXS89897.1"/>
    <property type="molecule type" value="Genomic_DNA"/>
</dbReference>
<dbReference type="Proteomes" id="UP000321039">
    <property type="component" value="Unassembled WGS sequence"/>
</dbReference>
<comment type="caution">
    <text evidence="3">The sequence shown here is derived from an EMBL/GenBank/DDBJ whole genome shotgun (WGS) entry which is preliminary data.</text>
</comment>
<feature type="domain" description="Glycosyl transferase family 1" evidence="1">
    <location>
        <begin position="182"/>
        <end position="318"/>
    </location>
</feature>
<dbReference type="PANTHER" id="PTHR12526">
    <property type="entry name" value="GLYCOSYLTRANSFERASE"/>
    <property type="match status" value="1"/>
</dbReference>
<accession>A0A5C8ZQX4</accession>
<evidence type="ECO:0000313" key="3">
    <source>
        <dbReference type="EMBL" id="TXS89897.1"/>
    </source>
</evidence>
<dbReference type="InterPro" id="IPR028098">
    <property type="entry name" value="Glyco_trans_4-like_N"/>
</dbReference>
<evidence type="ECO:0000259" key="2">
    <source>
        <dbReference type="Pfam" id="PF13579"/>
    </source>
</evidence>
<name>A0A5C8ZQX4_9GAMM</name>
<dbReference type="InterPro" id="IPR001296">
    <property type="entry name" value="Glyco_trans_1"/>
</dbReference>
<dbReference type="Gene3D" id="3.40.50.2000">
    <property type="entry name" value="Glycogen Phosphorylase B"/>
    <property type="match status" value="2"/>
</dbReference>
<evidence type="ECO:0000313" key="4">
    <source>
        <dbReference type="Proteomes" id="UP000321039"/>
    </source>
</evidence>
<dbReference type="AlphaFoldDB" id="A0A5C8ZQX4"/>
<protein>
    <submittedName>
        <fullName evidence="3">Glycosyltransferase family 4 protein</fullName>
    </submittedName>
</protein>
<reference evidence="3 4" key="1">
    <citation type="submission" date="2019-08" db="EMBL/GenBank/DDBJ databases">
        <title>Parahaliea maris sp. nov., isolated from the surface seawater.</title>
        <authorList>
            <person name="Liu Y."/>
        </authorList>
    </citation>
    <scope>NUCLEOTIDE SEQUENCE [LARGE SCALE GENOMIC DNA]</scope>
    <source>
        <strain evidence="3 4">HSLHS9</strain>
    </source>
</reference>
<dbReference type="Pfam" id="PF13579">
    <property type="entry name" value="Glyco_trans_4_4"/>
    <property type="match status" value="1"/>
</dbReference>
<sequence>MPHSIITVSTQAPGGIRSVVENYQQSDVFEGYEAHWLAAHREGSVIYRCGLFLSCLVQLLWLRLRGHRLYHLHMAMKGSFYRKSIILFLLKLSRARVILHLHGSEFDQYHETASTLVKWLMRRTLLAADVVVVLSRRWQDTVAEIDSTIRSQLIYNYVEPVPEIALSGSLLQHRNTPGTVRYVYMGEVGQRKGIYDLLPAFAELCRVQDNVELIVCGSGEIEAASALARKCGVADKVTFVGWISGDDKYAMLGSADVLVLPSYHEGLPMAILEAMSLGKCVVSSTVGGIPEIIASGENGLLHRPGDVATLVELLGRAADAEIRGELGRQGRSSYYERFTPNSIVPQIRKLYHELA</sequence>
<dbReference type="Pfam" id="PF00534">
    <property type="entry name" value="Glycos_transf_1"/>
    <property type="match status" value="1"/>
</dbReference>
<dbReference type="SUPFAM" id="SSF53756">
    <property type="entry name" value="UDP-Glycosyltransferase/glycogen phosphorylase"/>
    <property type="match status" value="1"/>
</dbReference>
<evidence type="ECO:0000259" key="1">
    <source>
        <dbReference type="Pfam" id="PF00534"/>
    </source>
</evidence>
<organism evidence="3 4">
    <name type="scientific">Parahaliea maris</name>
    <dbReference type="NCBI Taxonomy" id="2716870"/>
    <lineage>
        <taxon>Bacteria</taxon>
        <taxon>Pseudomonadati</taxon>
        <taxon>Pseudomonadota</taxon>
        <taxon>Gammaproteobacteria</taxon>
        <taxon>Cellvibrionales</taxon>
        <taxon>Halieaceae</taxon>
        <taxon>Parahaliea</taxon>
    </lineage>
</organism>
<dbReference type="PANTHER" id="PTHR12526:SF631">
    <property type="entry name" value="BLL6306 PROTEIN"/>
    <property type="match status" value="1"/>
</dbReference>
<dbReference type="CDD" id="cd03801">
    <property type="entry name" value="GT4_PimA-like"/>
    <property type="match status" value="1"/>
</dbReference>
<dbReference type="RefSeq" id="WP_148070146.1">
    <property type="nucleotide sequence ID" value="NZ_VRZA01000009.1"/>
</dbReference>
<dbReference type="GO" id="GO:0016757">
    <property type="term" value="F:glycosyltransferase activity"/>
    <property type="evidence" value="ECO:0007669"/>
    <property type="project" value="InterPro"/>
</dbReference>
<gene>
    <name evidence="3" type="ORF">FV139_19420</name>
</gene>
<feature type="domain" description="Glycosyltransferase subfamily 4-like N-terminal" evidence="2">
    <location>
        <begin position="34"/>
        <end position="145"/>
    </location>
</feature>
<dbReference type="GO" id="GO:1901135">
    <property type="term" value="P:carbohydrate derivative metabolic process"/>
    <property type="evidence" value="ECO:0007669"/>
    <property type="project" value="UniProtKB-ARBA"/>
</dbReference>
<keyword evidence="3" id="KW-0808">Transferase</keyword>
<proteinExistence type="predicted"/>
<keyword evidence="4" id="KW-1185">Reference proteome</keyword>